<dbReference type="InterPro" id="IPR012337">
    <property type="entry name" value="RNaseH-like_sf"/>
</dbReference>
<dbReference type="PANTHER" id="PTHR47765:SF2">
    <property type="entry name" value="EXONUCLEASE MUT-7 HOMOLOG"/>
    <property type="match status" value="1"/>
</dbReference>
<dbReference type="SUPFAM" id="SSF53098">
    <property type="entry name" value="Ribonuclease H-like"/>
    <property type="match status" value="1"/>
</dbReference>
<dbReference type="PANTHER" id="PTHR47765">
    <property type="entry name" value="3'-5' EXONUCLEASE DOMAIN-CONTAINING PROTEIN"/>
    <property type="match status" value="1"/>
</dbReference>
<dbReference type="WBParaSite" id="PgR020_g098_t04">
    <property type="protein sequence ID" value="PgR020_g098_t04"/>
    <property type="gene ID" value="PgR020_g098"/>
</dbReference>
<evidence type="ECO:0000313" key="4">
    <source>
        <dbReference type="WBParaSite" id="PgR020_g098_t03"/>
    </source>
</evidence>
<dbReference type="GO" id="GO:0006139">
    <property type="term" value="P:nucleobase-containing compound metabolic process"/>
    <property type="evidence" value="ECO:0007669"/>
    <property type="project" value="InterPro"/>
</dbReference>
<protein>
    <submittedName>
        <fullName evidence="4 5">3'-5' exonuclease domain-containing protein</fullName>
    </submittedName>
</protein>
<dbReference type="Proteomes" id="UP000887569">
    <property type="component" value="Unplaced"/>
</dbReference>
<dbReference type="Pfam" id="PF01927">
    <property type="entry name" value="Mut7-C"/>
    <property type="match status" value="1"/>
</dbReference>
<organism evidence="3 5">
    <name type="scientific">Parascaris univalens</name>
    <name type="common">Nematode worm</name>
    <dbReference type="NCBI Taxonomy" id="6257"/>
    <lineage>
        <taxon>Eukaryota</taxon>
        <taxon>Metazoa</taxon>
        <taxon>Ecdysozoa</taxon>
        <taxon>Nematoda</taxon>
        <taxon>Chromadorea</taxon>
        <taxon>Rhabditida</taxon>
        <taxon>Spirurina</taxon>
        <taxon>Ascaridomorpha</taxon>
        <taxon>Ascaridoidea</taxon>
        <taxon>Ascarididae</taxon>
        <taxon>Parascaris</taxon>
    </lineage>
</organism>
<dbReference type="GO" id="GO:0008408">
    <property type="term" value="F:3'-5' exonuclease activity"/>
    <property type="evidence" value="ECO:0007669"/>
    <property type="project" value="InterPro"/>
</dbReference>
<dbReference type="Gene3D" id="3.30.420.10">
    <property type="entry name" value="Ribonuclease H-like superfamily/Ribonuclease H"/>
    <property type="match status" value="1"/>
</dbReference>
<proteinExistence type="predicted"/>
<dbReference type="AlphaFoldDB" id="A0A915AYU2"/>
<feature type="compositionally biased region" description="Basic and acidic residues" evidence="1">
    <location>
        <begin position="10"/>
        <end position="25"/>
    </location>
</feature>
<dbReference type="InterPro" id="IPR002782">
    <property type="entry name" value="Mut7-C_RNAse_dom"/>
</dbReference>
<dbReference type="Pfam" id="PF01612">
    <property type="entry name" value="DNA_pol_A_exo1"/>
    <property type="match status" value="1"/>
</dbReference>
<accession>A0A915AYU2</accession>
<evidence type="ECO:0000313" key="3">
    <source>
        <dbReference type="Proteomes" id="UP000887569"/>
    </source>
</evidence>
<feature type="domain" description="3'-5' exonuclease" evidence="2">
    <location>
        <begin position="419"/>
        <end position="632"/>
    </location>
</feature>
<evidence type="ECO:0000256" key="1">
    <source>
        <dbReference type="SAM" id="MobiDB-lite"/>
    </source>
</evidence>
<dbReference type="InterPro" id="IPR052408">
    <property type="entry name" value="Exonuclease_MUT-7-like"/>
</dbReference>
<dbReference type="WBParaSite" id="PgR020_g098_t03">
    <property type="protein sequence ID" value="PgR020_g098_t03"/>
    <property type="gene ID" value="PgR020_g098"/>
</dbReference>
<reference evidence="4 5" key="1">
    <citation type="submission" date="2022-11" db="UniProtKB">
        <authorList>
            <consortium name="WormBaseParasite"/>
        </authorList>
    </citation>
    <scope>IDENTIFICATION</scope>
</reference>
<name>A0A915AYU2_PARUN</name>
<evidence type="ECO:0000313" key="5">
    <source>
        <dbReference type="WBParaSite" id="PgR020_g098_t04"/>
    </source>
</evidence>
<evidence type="ECO:0000259" key="2">
    <source>
        <dbReference type="SMART" id="SM00474"/>
    </source>
</evidence>
<dbReference type="InterPro" id="IPR002562">
    <property type="entry name" value="3'-5'_exonuclease_dom"/>
</dbReference>
<dbReference type="GO" id="GO:0003676">
    <property type="term" value="F:nucleic acid binding"/>
    <property type="evidence" value="ECO:0007669"/>
    <property type="project" value="InterPro"/>
</dbReference>
<keyword evidence="3" id="KW-1185">Reference proteome</keyword>
<feature type="region of interest" description="Disordered" evidence="1">
    <location>
        <begin position="1"/>
        <end position="56"/>
    </location>
</feature>
<dbReference type="InterPro" id="IPR036397">
    <property type="entry name" value="RNaseH_sf"/>
</dbReference>
<sequence length="953" mass="109336">MSHSSSNDISRVESMGDKKSDHEQSADPSMLKTGDQVKAGDSKKSKEEKKEEFRPALPPEPLATWRKVLKDVWIGESKNIKVELCETILTNIFIVSNNLFEDILLLHKICPDYSTQKMSTLAGFVMQYFAQWLNKCDRSELYERYLTRQLQMEALETAVVKHTTHLRTIADIYKLKVKEMMTPACNAVKRLLELKNYRDAINCAAVFDLQEEIPIEQIVVPCLLQNGYLAIEAYLKDRRDLQIELVRFFDNFVGMDNAKMRERVRCLHESGLLPMSQMKMQSKTLEKLVAKLISIYGLRGDEAAPNLARCRQEGSLRYVVSKHFIEGTMSEESYTDYVSHALKDDQHLQHYFVKHLYRIGEIDDAVRWVVHCKMNTNIPHSVRAIMDQTRIQSAEEKISRLRERRKDMVDVNLFDGHPVIMVDTIMSLRRLIGVFETASIIGIDTEWKPMFLSTVEQVALLQVSTRSCSYLVDVIKLEEEIGEEEWMEFFKALFCTESSMKLGFDFANDMRVLRASFPFLESMQPDMKNVICIMKLATSLISENSASLDLPVDEAHGSASNENTADELPSDEQQLHFKLADLYYRLLGERLDKREQIGNWAVRPLRPEQMKYAAMDAYCLIRIYDRMKVRATEEFGMNWQTHLEMSDVIQVKPKQPKKGKKKATRVDDNELQQMMERVNAAVDESTANGQRPSDVKVIVDSMMFGLGKHLRRCGIDTILAETRDSLVECAKRERERYILTSGKAYNELLRNRALCASNRILCVPAVQTMNAIEQIEYVLKYFHIKLHKEDIFSRCMICNAQSFVIGPAPILEAMYQANVIALLPFNEQPYNADKYNQKILEVNGDDYSGYGCSLTINEDDKSWATARCYNGILDIRNCLVLASNCDAPSVVQIEKVPLPVLEKEGRFFYVCGQCGKVYWDGCHIVNYNTFAEPLFANETAEESTIVCDEIGMN</sequence>
<dbReference type="SMART" id="SM00474">
    <property type="entry name" value="35EXOc"/>
    <property type="match status" value="1"/>
</dbReference>
<feature type="compositionally biased region" description="Basic and acidic residues" evidence="1">
    <location>
        <begin position="38"/>
        <end position="54"/>
    </location>
</feature>